<dbReference type="AlphaFoldDB" id="A0A081PEC0"/>
<dbReference type="Proteomes" id="UP000028007">
    <property type="component" value="Unassembled WGS sequence"/>
</dbReference>
<sequence>MGPANKGEIIEKLQKQILSMQGFRETAAQGVNTGLGALEMAFPNSVFPTGAIHEFLSPAAEHAAATTGFMAGLLGRLVGQTGICLWIGARRTVFAPALKIFGIDPDQVIFIDLIREKDVLWTIEEALKCDAVSVVVGELNGITFTESRRLQLAVEQSKVTGLMHCFNPLKINHTTAVARWKITSLASIMEEGMPGVGYPRWSVELLKIRNGKPGIWELEWSSGQFRNLDKPNPVVEIPFGRTA</sequence>
<protein>
    <recommendedName>
        <fullName evidence="3">Error-prone repair protein ImuA</fullName>
    </recommendedName>
</protein>
<dbReference type="InterPro" id="IPR017026">
    <property type="entry name" value="ImuA"/>
</dbReference>
<evidence type="ECO:0000313" key="1">
    <source>
        <dbReference type="EMBL" id="KEQ29043.1"/>
    </source>
</evidence>
<dbReference type="EMBL" id="JNFF01000088">
    <property type="protein sequence ID" value="KEQ29043.1"/>
    <property type="molecule type" value="Genomic_DNA"/>
</dbReference>
<organism evidence="1 2">
    <name type="scientific">Pedobacter antarcticus 4BY</name>
    <dbReference type="NCBI Taxonomy" id="1358423"/>
    <lineage>
        <taxon>Bacteria</taxon>
        <taxon>Pseudomonadati</taxon>
        <taxon>Bacteroidota</taxon>
        <taxon>Sphingobacteriia</taxon>
        <taxon>Sphingobacteriales</taxon>
        <taxon>Sphingobacteriaceae</taxon>
        <taxon>Pedobacter</taxon>
    </lineage>
</organism>
<evidence type="ECO:0008006" key="3">
    <source>
        <dbReference type="Google" id="ProtNLM"/>
    </source>
</evidence>
<name>A0A081PEC0_9SPHI</name>
<keyword evidence="2" id="KW-1185">Reference proteome</keyword>
<dbReference type="RefSeq" id="WP_037442945.1">
    <property type="nucleotide sequence ID" value="NZ_JNFF01000088.1"/>
</dbReference>
<dbReference type="PIRSF" id="PIRSF034285">
    <property type="entry name" value="UCP034285"/>
    <property type="match status" value="1"/>
</dbReference>
<gene>
    <name evidence="1" type="ORF">N180_14120</name>
</gene>
<evidence type="ECO:0000313" key="2">
    <source>
        <dbReference type="Proteomes" id="UP000028007"/>
    </source>
</evidence>
<dbReference type="OrthoDB" id="836928at2"/>
<dbReference type="InterPro" id="IPR027417">
    <property type="entry name" value="P-loop_NTPase"/>
</dbReference>
<dbReference type="eggNOG" id="COG4544">
    <property type="taxonomic scope" value="Bacteria"/>
</dbReference>
<comment type="caution">
    <text evidence="1">The sequence shown here is derived from an EMBL/GenBank/DDBJ whole genome shotgun (WGS) entry which is preliminary data.</text>
</comment>
<dbReference type="Gene3D" id="3.40.50.300">
    <property type="entry name" value="P-loop containing nucleotide triphosphate hydrolases"/>
    <property type="match status" value="1"/>
</dbReference>
<accession>A0A081PEC0</accession>
<dbReference type="SUPFAM" id="SSF52540">
    <property type="entry name" value="P-loop containing nucleoside triphosphate hydrolases"/>
    <property type="match status" value="1"/>
</dbReference>
<proteinExistence type="predicted"/>
<reference evidence="1 2" key="1">
    <citation type="journal article" date="1992" name="Int. J. Syst. Bacteriol.">
        <title>Sphingobacterium antarcticus sp. nov. a Psychrotrophic Bacterium from the Soils of Schirmacher Oasis, Antarctica.</title>
        <authorList>
            <person name="Shivaji S."/>
            <person name="Ray M.K."/>
            <person name="Rao N.S."/>
            <person name="Saiserr L."/>
            <person name="Jagannadham M.V."/>
            <person name="Kumar G.S."/>
            <person name="Reddy G."/>
            <person name="Bhargava P.M."/>
        </authorList>
    </citation>
    <scope>NUCLEOTIDE SEQUENCE [LARGE SCALE GENOMIC DNA]</scope>
    <source>
        <strain evidence="1 2">4BY</strain>
    </source>
</reference>